<accession>A0A438C508</accession>
<name>A0A438C508_VITVI</name>
<dbReference type="Proteomes" id="UP000288805">
    <property type="component" value="Unassembled WGS sequence"/>
</dbReference>
<evidence type="ECO:0000313" key="2">
    <source>
        <dbReference type="Proteomes" id="UP000288805"/>
    </source>
</evidence>
<protein>
    <submittedName>
        <fullName evidence="1">Uncharacterized protein</fullName>
    </submittedName>
</protein>
<organism evidence="1 2">
    <name type="scientific">Vitis vinifera</name>
    <name type="common">Grape</name>
    <dbReference type="NCBI Taxonomy" id="29760"/>
    <lineage>
        <taxon>Eukaryota</taxon>
        <taxon>Viridiplantae</taxon>
        <taxon>Streptophyta</taxon>
        <taxon>Embryophyta</taxon>
        <taxon>Tracheophyta</taxon>
        <taxon>Spermatophyta</taxon>
        <taxon>Magnoliopsida</taxon>
        <taxon>eudicotyledons</taxon>
        <taxon>Gunneridae</taxon>
        <taxon>Pentapetalae</taxon>
        <taxon>rosids</taxon>
        <taxon>Vitales</taxon>
        <taxon>Vitaceae</taxon>
        <taxon>Viteae</taxon>
        <taxon>Vitis</taxon>
    </lineage>
</organism>
<evidence type="ECO:0000313" key="1">
    <source>
        <dbReference type="EMBL" id="RVW18347.1"/>
    </source>
</evidence>
<reference evidence="1 2" key="1">
    <citation type="journal article" date="2018" name="PLoS Genet.">
        <title>Population sequencing reveals clonal diversity and ancestral inbreeding in the grapevine cultivar Chardonnay.</title>
        <authorList>
            <person name="Roach M.J."/>
            <person name="Johnson D.L."/>
            <person name="Bohlmann J."/>
            <person name="van Vuuren H.J."/>
            <person name="Jones S.J."/>
            <person name="Pretorius I.S."/>
            <person name="Schmidt S.A."/>
            <person name="Borneman A.R."/>
        </authorList>
    </citation>
    <scope>NUCLEOTIDE SEQUENCE [LARGE SCALE GENOMIC DNA]</scope>
    <source>
        <strain evidence="2">cv. Chardonnay</strain>
        <tissue evidence="1">Leaf</tissue>
    </source>
</reference>
<dbReference type="AlphaFoldDB" id="A0A438C508"/>
<gene>
    <name evidence="1" type="ORF">CK203_101132</name>
</gene>
<sequence length="81" mass="9361">MRSLNVTDGAMNWDGYDDLPVTTFSVEFRMPNIKRYTGIGCLRIHLQLYNVVMPRHRLVIRSQLVYQLIHVLSMVPDNGAI</sequence>
<dbReference type="EMBL" id="QGNW01002531">
    <property type="protein sequence ID" value="RVW18347.1"/>
    <property type="molecule type" value="Genomic_DNA"/>
</dbReference>
<proteinExistence type="predicted"/>
<comment type="caution">
    <text evidence="1">The sequence shown here is derived from an EMBL/GenBank/DDBJ whole genome shotgun (WGS) entry which is preliminary data.</text>
</comment>